<feature type="binding site" evidence="5">
    <location>
        <position position="364"/>
    </location>
    <ligand>
        <name>isopentenyl diphosphate</name>
        <dbReference type="ChEBI" id="CHEBI:128769"/>
    </ligand>
</feature>
<dbReference type="Proteomes" id="UP000294947">
    <property type="component" value="Unassembled WGS sequence"/>
</dbReference>
<feature type="binding site" evidence="5">
    <location>
        <position position="406"/>
    </location>
    <ligand>
        <name>dimethylallyl diphosphate</name>
        <dbReference type="ChEBI" id="CHEBI:57623"/>
    </ligand>
</feature>
<keyword evidence="3 5" id="KW-0408">Iron</keyword>
<feature type="binding site" evidence="5">
    <location>
        <position position="363"/>
    </location>
    <ligand>
        <name>dimethylallyl diphosphate</name>
        <dbReference type="ChEBI" id="CHEBI:57623"/>
    </ligand>
</feature>
<organism evidence="7 8">
    <name type="scientific">Saccharopolyspora elongata</name>
    <dbReference type="NCBI Taxonomy" id="2530387"/>
    <lineage>
        <taxon>Bacteria</taxon>
        <taxon>Bacillati</taxon>
        <taxon>Actinomycetota</taxon>
        <taxon>Actinomycetes</taxon>
        <taxon>Pseudonocardiales</taxon>
        <taxon>Pseudonocardiaceae</taxon>
        <taxon>Saccharopolyspora</taxon>
    </lineage>
</organism>
<dbReference type="NCBIfam" id="NF002188">
    <property type="entry name" value="PRK01045.1-2"/>
    <property type="match status" value="1"/>
</dbReference>
<gene>
    <name evidence="5" type="primary">ispH</name>
    <name evidence="7" type="ORF">E1288_45020</name>
</gene>
<feature type="binding site" evidence="5">
    <location>
        <position position="264"/>
    </location>
    <ligand>
        <name>(2E)-4-hydroxy-3-methylbut-2-enyl diphosphate</name>
        <dbReference type="ChEBI" id="CHEBI:128753"/>
    </ligand>
</feature>
<feature type="binding site" evidence="5">
    <location>
        <position position="236"/>
    </location>
    <ligand>
        <name>[4Fe-4S] cluster</name>
        <dbReference type="ChEBI" id="CHEBI:49883"/>
    </ligand>
</feature>
<feature type="binding site" evidence="5">
    <location>
        <position position="334"/>
    </location>
    <ligand>
        <name>[4Fe-4S] cluster</name>
        <dbReference type="ChEBI" id="CHEBI:49883"/>
    </ligand>
</feature>
<dbReference type="GO" id="GO:0051745">
    <property type="term" value="F:4-hydroxy-3-methylbut-2-enyl diphosphate reductase activity"/>
    <property type="evidence" value="ECO:0007669"/>
    <property type="project" value="UniProtKB-UniRule"/>
</dbReference>
<feature type="binding site" evidence="5">
    <location>
        <position position="264"/>
    </location>
    <ligand>
        <name>isopentenyl diphosphate</name>
        <dbReference type="ChEBI" id="CHEBI:128769"/>
    </ligand>
</feature>
<keyword evidence="5 7" id="KW-0560">Oxidoreductase</keyword>
<dbReference type="Gene3D" id="3.40.50.11270">
    <property type="match status" value="1"/>
</dbReference>
<feature type="region of interest" description="Disordered" evidence="6">
    <location>
        <begin position="1"/>
        <end position="26"/>
    </location>
</feature>
<dbReference type="NCBIfam" id="NF002190">
    <property type="entry name" value="PRK01045.1-4"/>
    <property type="match status" value="1"/>
</dbReference>
<feature type="binding site" evidence="5">
    <location>
        <position position="406"/>
    </location>
    <ligand>
        <name>isopentenyl diphosphate</name>
        <dbReference type="ChEBI" id="CHEBI:128769"/>
    </ligand>
</feature>
<dbReference type="GO" id="GO:0019288">
    <property type="term" value="P:isopentenyl diphosphate biosynthetic process, methylerythritol 4-phosphate pathway"/>
    <property type="evidence" value="ECO:0007669"/>
    <property type="project" value="UniProtKB-UniRule"/>
</dbReference>
<feature type="binding site" evidence="5">
    <location>
        <position position="214"/>
    </location>
    <ligand>
        <name>dimethylallyl diphosphate</name>
        <dbReference type="ChEBI" id="CHEBI:57623"/>
    </ligand>
</feature>
<feature type="binding site" evidence="5">
    <location>
        <position position="151"/>
    </location>
    <ligand>
        <name>[4Fe-4S] cluster</name>
        <dbReference type="ChEBI" id="CHEBI:49883"/>
    </ligand>
</feature>
<dbReference type="PANTHER" id="PTHR30426">
    <property type="entry name" value="4-HYDROXY-3-METHYLBUT-2-ENYL DIPHOSPHATE REDUCTASE"/>
    <property type="match status" value="1"/>
</dbReference>
<feature type="binding site" evidence="5">
    <location>
        <position position="362"/>
    </location>
    <ligand>
        <name>isopentenyl diphosphate</name>
        <dbReference type="ChEBI" id="CHEBI:128769"/>
    </ligand>
</feature>
<dbReference type="UniPathway" id="UPA00056">
    <property type="reaction ID" value="UER00097"/>
</dbReference>
<comment type="catalytic activity">
    <reaction evidence="5">
        <text>isopentenyl diphosphate + 2 oxidized [2Fe-2S]-[ferredoxin] + H2O = (2E)-4-hydroxy-3-methylbut-2-enyl diphosphate + 2 reduced [2Fe-2S]-[ferredoxin] + 2 H(+)</text>
        <dbReference type="Rhea" id="RHEA:24488"/>
        <dbReference type="Rhea" id="RHEA-COMP:10000"/>
        <dbReference type="Rhea" id="RHEA-COMP:10001"/>
        <dbReference type="ChEBI" id="CHEBI:15377"/>
        <dbReference type="ChEBI" id="CHEBI:15378"/>
        <dbReference type="ChEBI" id="CHEBI:33737"/>
        <dbReference type="ChEBI" id="CHEBI:33738"/>
        <dbReference type="ChEBI" id="CHEBI:128753"/>
        <dbReference type="ChEBI" id="CHEBI:128769"/>
        <dbReference type="EC" id="1.17.7.4"/>
    </reaction>
</comment>
<evidence type="ECO:0000256" key="3">
    <source>
        <dbReference type="ARBA" id="ARBA00023004"/>
    </source>
</evidence>
<feature type="binding site" evidence="5">
    <location>
        <position position="362"/>
    </location>
    <ligand>
        <name>dimethylallyl diphosphate</name>
        <dbReference type="ChEBI" id="CHEBI:57623"/>
    </ligand>
</feature>
<feature type="compositionally biased region" description="Low complexity" evidence="6">
    <location>
        <begin position="8"/>
        <end position="18"/>
    </location>
</feature>
<comment type="catalytic activity">
    <reaction evidence="5">
        <text>dimethylallyl diphosphate + 2 oxidized [2Fe-2S]-[ferredoxin] + H2O = (2E)-4-hydroxy-3-methylbut-2-enyl diphosphate + 2 reduced [2Fe-2S]-[ferredoxin] + 2 H(+)</text>
        <dbReference type="Rhea" id="RHEA:24825"/>
        <dbReference type="Rhea" id="RHEA-COMP:10000"/>
        <dbReference type="Rhea" id="RHEA-COMP:10001"/>
        <dbReference type="ChEBI" id="CHEBI:15377"/>
        <dbReference type="ChEBI" id="CHEBI:15378"/>
        <dbReference type="ChEBI" id="CHEBI:33737"/>
        <dbReference type="ChEBI" id="CHEBI:33738"/>
        <dbReference type="ChEBI" id="CHEBI:57623"/>
        <dbReference type="ChEBI" id="CHEBI:128753"/>
        <dbReference type="EC" id="1.17.7.4"/>
    </reaction>
</comment>
<keyword evidence="4 5" id="KW-0411">Iron-sulfur</keyword>
<feature type="active site" description="Proton donor" evidence="5">
    <location>
        <position position="266"/>
    </location>
</feature>
<dbReference type="GO" id="GO:0050992">
    <property type="term" value="P:dimethylallyl diphosphate biosynthetic process"/>
    <property type="evidence" value="ECO:0007669"/>
    <property type="project" value="UniProtKB-UniRule"/>
</dbReference>
<feature type="binding site" evidence="5">
    <location>
        <position position="264"/>
    </location>
    <ligand>
        <name>dimethylallyl diphosphate</name>
        <dbReference type="ChEBI" id="CHEBI:57623"/>
    </ligand>
</feature>
<feature type="binding site" evidence="5">
    <location>
        <position position="181"/>
    </location>
    <ligand>
        <name>dimethylallyl diphosphate</name>
        <dbReference type="ChEBI" id="CHEBI:57623"/>
    </ligand>
</feature>
<proteinExistence type="inferred from homology"/>
<feature type="binding site" evidence="5">
    <location>
        <position position="406"/>
    </location>
    <ligand>
        <name>(2E)-4-hydroxy-3-methylbut-2-enyl diphosphate</name>
        <dbReference type="ChEBI" id="CHEBI:128753"/>
    </ligand>
</feature>
<dbReference type="OrthoDB" id="9804068at2"/>
<dbReference type="Gene3D" id="3.40.1010.20">
    <property type="entry name" value="4-hydroxy-3-methylbut-2-enyl diphosphate reductase, catalytic domain"/>
    <property type="match status" value="2"/>
</dbReference>
<comment type="pathway">
    <text evidence="5">Isoprenoid biosynthesis; isopentenyl diphosphate biosynthesis via DXP pathway; isopentenyl diphosphate from 1-deoxy-D-xylulose 5-phosphate: step 6/6.</text>
</comment>
<dbReference type="CDD" id="cd13944">
    <property type="entry name" value="lytB_ispH"/>
    <property type="match status" value="1"/>
</dbReference>
<feature type="binding site" evidence="5">
    <location>
        <position position="181"/>
    </location>
    <ligand>
        <name>(2E)-4-hydroxy-3-methylbut-2-enyl diphosphate</name>
        <dbReference type="ChEBI" id="CHEBI:128753"/>
    </ligand>
</feature>
<dbReference type="GO" id="GO:0016114">
    <property type="term" value="P:terpenoid biosynthetic process"/>
    <property type="evidence" value="ECO:0007669"/>
    <property type="project" value="UniProtKB-UniRule"/>
</dbReference>
<feature type="binding site" evidence="5">
    <location>
        <position position="214"/>
    </location>
    <ligand>
        <name>isopentenyl diphosphate</name>
        <dbReference type="ChEBI" id="CHEBI:128769"/>
    </ligand>
</feature>
<accession>A0A4R4XS40</accession>
<evidence type="ECO:0000256" key="2">
    <source>
        <dbReference type="ARBA" id="ARBA00022723"/>
    </source>
</evidence>
<feature type="binding site" evidence="5">
    <location>
        <position position="181"/>
    </location>
    <ligand>
        <name>isopentenyl diphosphate</name>
        <dbReference type="ChEBI" id="CHEBI:128769"/>
    </ligand>
</feature>
<feature type="binding site" evidence="5">
    <location>
        <position position="304"/>
    </location>
    <ligand>
        <name>(2E)-4-hydroxy-3-methylbut-2-enyl diphosphate</name>
        <dbReference type="ChEBI" id="CHEBI:128753"/>
    </ligand>
</feature>
<feature type="binding site" evidence="5">
    <location>
        <position position="363"/>
    </location>
    <ligand>
        <name>isopentenyl diphosphate</name>
        <dbReference type="ChEBI" id="CHEBI:128769"/>
    </ligand>
</feature>
<dbReference type="UniPathway" id="UPA00059">
    <property type="reaction ID" value="UER00105"/>
</dbReference>
<dbReference type="Pfam" id="PF02401">
    <property type="entry name" value="LYTB"/>
    <property type="match status" value="1"/>
</dbReference>
<keyword evidence="5" id="KW-0414">Isoprene biosynthesis</keyword>
<comment type="pathway">
    <text evidence="5">Isoprenoid biosynthesis; dimethylallyl diphosphate biosynthesis; dimethylallyl diphosphate from (2E)-4-hydroxy-3-methylbutenyl diphosphate: step 1/1.</text>
</comment>
<dbReference type="EC" id="1.17.7.4" evidence="5"/>
<sequence length="449" mass="47945">MPSRRWRPSTSTSRPNRNCSYSPNLSPVATAEEKVVHPLVRHIRATPTDRAPSGEVLVASSYRLADRLPSDCAAAPLLVGELRRHGISTVPTHVDVGVGEQIASAPRSGDLDLLAISDDQRTLTIVDSLLGIWLSVAAPRTVLLASPRSFCAGVERAISIVERALEQAAGNPVYVRKEIVHNKHVVRDLEKCGAVFVDELHEVPDGVTVVFSAHGVSPAVRDEADRRGLRVIDGTCPLVSKVHSEARRYADRGDTVVLIGHRGHEEVEGTFGEAPEQTVIVETVSDVDKLNIGDPSRVSYLTQTTLAVDETADVVEALRAKFPALRGAASDDICYATTNRQNSLRAVADQADLVLVVGSANSSNSVRLAELAERGGTPAHRIDDVTDIRPEWLAGASMIGLTAGASAPPNLIDEIVRALGGLGPLDVQQIETTTETIQFGLPSAVRSVS</sequence>
<comment type="caution">
    <text evidence="7">The sequence shown here is derived from an EMBL/GenBank/DDBJ whole genome shotgun (WGS) entry which is preliminary data.</text>
</comment>
<evidence type="ECO:0000256" key="4">
    <source>
        <dbReference type="ARBA" id="ARBA00023014"/>
    </source>
</evidence>
<keyword evidence="2 5" id="KW-0479">Metal-binding</keyword>
<dbReference type="GO" id="GO:0051539">
    <property type="term" value="F:4 iron, 4 sulfur cluster binding"/>
    <property type="evidence" value="ECO:0007669"/>
    <property type="project" value="UniProtKB-UniRule"/>
</dbReference>
<feature type="binding site" evidence="5">
    <location>
        <position position="362"/>
    </location>
    <ligand>
        <name>(2E)-4-hydroxy-3-methylbut-2-enyl diphosphate</name>
        <dbReference type="ChEBI" id="CHEBI:128753"/>
    </ligand>
</feature>
<dbReference type="NCBIfam" id="TIGR00216">
    <property type="entry name" value="ispH_lytB"/>
    <property type="match status" value="1"/>
</dbReference>
<evidence type="ECO:0000313" key="8">
    <source>
        <dbReference type="Proteomes" id="UP000294947"/>
    </source>
</evidence>
<dbReference type="GO" id="GO:0046872">
    <property type="term" value="F:metal ion binding"/>
    <property type="evidence" value="ECO:0007669"/>
    <property type="project" value="UniProtKB-KW"/>
</dbReference>
<dbReference type="HAMAP" id="MF_00191">
    <property type="entry name" value="IspH"/>
    <property type="match status" value="1"/>
</dbReference>
<feature type="binding site" evidence="5">
    <location>
        <position position="364"/>
    </location>
    <ligand>
        <name>(2E)-4-hydroxy-3-methylbut-2-enyl diphosphate</name>
        <dbReference type="ChEBI" id="CHEBI:128753"/>
    </ligand>
</feature>
<comment type="cofactor">
    <cofactor evidence="5">
        <name>[4Fe-4S] cluster</name>
        <dbReference type="ChEBI" id="CHEBI:49883"/>
    </cofactor>
    <text evidence="5">Binds 1 [4Fe-4S] cluster per subunit.</text>
</comment>
<name>A0A4R4XS40_9PSEU</name>
<comment type="similarity">
    <text evidence="5">Belongs to the IspH family.</text>
</comment>
<dbReference type="PANTHER" id="PTHR30426:SF0">
    <property type="entry name" value="4-HYDROXY-3-METHYLBUT-2-ENYL DIPHOSPHATE REDUCTASE"/>
    <property type="match status" value="1"/>
</dbReference>
<keyword evidence="1 5" id="KW-0004">4Fe-4S</keyword>
<feature type="binding site" evidence="5">
    <location>
        <position position="364"/>
    </location>
    <ligand>
        <name>dimethylallyl diphosphate</name>
        <dbReference type="ChEBI" id="CHEBI:57623"/>
    </ligand>
</feature>
<protein>
    <recommendedName>
        <fullName evidence="5">4-hydroxy-3-methylbut-2-enyl diphosphate reductase</fullName>
        <shortName evidence="5">HMBPP reductase</shortName>
        <ecNumber evidence="5">1.17.7.4</ecNumber>
    </recommendedName>
</protein>
<evidence type="ECO:0000256" key="6">
    <source>
        <dbReference type="SAM" id="MobiDB-lite"/>
    </source>
</evidence>
<dbReference type="AlphaFoldDB" id="A0A4R4XS40"/>
<feature type="binding site" evidence="5">
    <location>
        <position position="214"/>
    </location>
    <ligand>
        <name>(2E)-4-hydroxy-3-methylbut-2-enyl diphosphate</name>
        <dbReference type="ChEBI" id="CHEBI:128753"/>
    </ligand>
</feature>
<dbReference type="EMBL" id="SMKW01000153">
    <property type="protein sequence ID" value="TDD33934.1"/>
    <property type="molecule type" value="Genomic_DNA"/>
</dbReference>
<dbReference type="InterPro" id="IPR003451">
    <property type="entry name" value="LytB/IspH"/>
</dbReference>
<evidence type="ECO:0000256" key="5">
    <source>
        <dbReference type="HAMAP-Rule" id="MF_00191"/>
    </source>
</evidence>
<keyword evidence="8" id="KW-1185">Reference proteome</keyword>
<evidence type="ECO:0000313" key="7">
    <source>
        <dbReference type="EMBL" id="TDD33934.1"/>
    </source>
</evidence>
<evidence type="ECO:0000256" key="1">
    <source>
        <dbReference type="ARBA" id="ARBA00022485"/>
    </source>
</evidence>
<reference evidence="7 8" key="1">
    <citation type="submission" date="2019-03" db="EMBL/GenBank/DDBJ databases">
        <title>Draft genome sequences of novel Actinobacteria.</title>
        <authorList>
            <person name="Sahin N."/>
            <person name="Ay H."/>
            <person name="Saygin H."/>
        </authorList>
    </citation>
    <scope>NUCLEOTIDE SEQUENCE [LARGE SCALE GENOMIC DNA]</scope>
    <source>
        <strain evidence="7 8">7K502</strain>
    </source>
</reference>
<comment type="function">
    <text evidence="5">Catalyzes the conversion of 1-hydroxy-2-methyl-2-(E)-butenyl 4-diphosphate (HMBPP) into a mixture of isopentenyl diphosphate (IPP) and dimethylallyl diphosphate (DMAPP). Acts in the terminal step of the DOXP/MEP pathway for isoprenoid precursor biosynthesis.</text>
</comment>
<feature type="binding site" evidence="5">
    <location>
        <position position="363"/>
    </location>
    <ligand>
        <name>(2E)-4-hydroxy-3-methylbut-2-enyl diphosphate</name>
        <dbReference type="ChEBI" id="CHEBI:128753"/>
    </ligand>
</feature>